<keyword evidence="4 6" id="KW-0472">Membrane</keyword>
<keyword evidence="9" id="KW-1185">Reference proteome</keyword>
<evidence type="ECO:0000256" key="2">
    <source>
        <dbReference type="ARBA" id="ARBA00022692"/>
    </source>
</evidence>
<dbReference type="Pfam" id="PF01490">
    <property type="entry name" value="Aa_trans"/>
    <property type="match status" value="1"/>
</dbReference>
<feature type="transmembrane region" description="Helical" evidence="6">
    <location>
        <begin position="453"/>
        <end position="474"/>
    </location>
</feature>
<feature type="transmembrane region" description="Helical" evidence="6">
    <location>
        <begin position="300"/>
        <end position="324"/>
    </location>
</feature>
<feature type="region of interest" description="Disordered" evidence="5">
    <location>
        <begin position="29"/>
        <end position="56"/>
    </location>
</feature>
<sequence>MKSTVYSIDLNSQDLTLDLYNKRDSCDNQNISRGSEIPSTTSGTPTSSSRNPILNRSISNRSHYSNTLSTGRTLIYLIKANLGPGLFAIPAAFKDAGLVGGSIGVPLMALLSIHCMHLLVNSTEELKSRCGDPDMAMDYPQVIETACLTGPKKIAKYATIARRFIKISLFIKELAFCSVFILFAGYYLRQLVSYYYPEQEWAIRHWTAIMSIPALLMACIKSHEYLHILSYLASGIKALSLLVLSCYIFKDDLPHISERPAFSKPSYLLLYYGTVIFAFEGITQALPLHDNMRTTQNFRGWNGVLNTGMILIGCLYFTVGFYGYLKYGDITYPSITMNLPKDDVVCQVVKIGLIIALLINYGNQLHAAVEITEPTIDRHCKKERTRIFAKIGIRATVFISSVLVALITENLDLLMSLVGALTCTFLCLLFPPTLDIITFCHKPLGWFRLAKNVFIILMALVVFATGTLAAVMAFENYFEEDFIYHGTRVTF</sequence>
<keyword evidence="2 6" id="KW-0812">Transmembrane</keyword>
<evidence type="ECO:0000256" key="5">
    <source>
        <dbReference type="SAM" id="MobiDB-lite"/>
    </source>
</evidence>
<dbReference type="GO" id="GO:0015179">
    <property type="term" value="F:L-amino acid transmembrane transporter activity"/>
    <property type="evidence" value="ECO:0007669"/>
    <property type="project" value="TreeGrafter"/>
</dbReference>
<dbReference type="PANTHER" id="PTHR22950:SF349">
    <property type="entry name" value="AMINO ACID TRANSPORTER TRANSMEMBRANE DOMAIN-CONTAINING PROTEIN"/>
    <property type="match status" value="1"/>
</dbReference>
<protein>
    <recommendedName>
        <fullName evidence="7">Amino acid transporter transmembrane domain-containing protein</fullName>
    </recommendedName>
</protein>
<dbReference type="GO" id="GO:0005774">
    <property type="term" value="C:vacuolar membrane"/>
    <property type="evidence" value="ECO:0007669"/>
    <property type="project" value="TreeGrafter"/>
</dbReference>
<dbReference type="OrthoDB" id="10248904at2759"/>
<feature type="transmembrane region" description="Helical" evidence="6">
    <location>
        <begin position="229"/>
        <end position="249"/>
    </location>
</feature>
<organism evidence="8 9">
    <name type="scientific">Daphnia galeata</name>
    <dbReference type="NCBI Taxonomy" id="27404"/>
    <lineage>
        <taxon>Eukaryota</taxon>
        <taxon>Metazoa</taxon>
        <taxon>Ecdysozoa</taxon>
        <taxon>Arthropoda</taxon>
        <taxon>Crustacea</taxon>
        <taxon>Branchiopoda</taxon>
        <taxon>Diplostraca</taxon>
        <taxon>Cladocera</taxon>
        <taxon>Anomopoda</taxon>
        <taxon>Daphniidae</taxon>
        <taxon>Daphnia</taxon>
    </lineage>
</organism>
<feature type="transmembrane region" description="Helical" evidence="6">
    <location>
        <begin position="201"/>
        <end position="220"/>
    </location>
</feature>
<gene>
    <name evidence="8" type="ORF">DGAL_LOCUS14850</name>
</gene>
<feature type="transmembrane region" description="Helical" evidence="6">
    <location>
        <begin position="74"/>
        <end position="93"/>
    </location>
</feature>
<comment type="subcellular location">
    <subcellularLocation>
        <location evidence="1">Membrane</location>
        <topology evidence="1">Multi-pass membrane protein</topology>
    </subcellularLocation>
</comment>
<dbReference type="PANTHER" id="PTHR22950">
    <property type="entry name" value="AMINO ACID TRANSPORTER"/>
    <property type="match status" value="1"/>
</dbReference>
<dbReference type="EMBL" id="CAKKLH010000311">
    <property type="protein sequence ID" value="CAH0111213.1"/>
    <property type="molecule type" value="Genomic_DNA"/>
</dbReference>
<evidence type="ECO:0000256" key="1">
    <source>
        <dbReference type="ARBA" id="ARBA00004141"/>
    </source>
</evidence>
<feature type="transmembrane region" description="Helical" evidence="6">
    <location>
        <begin position="269"/>
        <end position="288"/>
    </location>
</feature>
<evidence type="ECO:0000313" key="8">
    <source>
        <dbReference type="EMBL" id="CAH0111213.1"/>
    </source>
</evidence>
<dbReference type="InterPro" id="IPR013057">
    <property type="entry name" value="AA_transpt_TM"/>
</dbReference>
<dbReference type="AlphaFoldDB" id="A0A8J2WPT5"/>
<dbReference type="Proteomes" id="UP000789390">
    <property type="component" value="Unassembled WGS sequence"/>
</dbReference>
<feature type="transmembrane region" description="Helical" evidence="6">
    <location>
        <begin position="169"/>
        <end position="189"/>
    </location>
</feature>
<feature type="domain" description="Amino acid transporter transmembrane" evidence="7">
    <location>
        <begin position="67"/>
        <end position="470"/>
    </location>
</feature>
<evidence type="ECO:0000256" key="4">
    <source>
        <dbReference type="ARBA" id="ARBA00023136"/>
    </source>
</evidence>
<feature type="transmembrane region" description="Helical" evidence="6">
    <location>
        <begin position="344"/>
        <end position="361"/>
    </location>
</feature>
<comment type="caution">
    <text evidence="8">The sequence shown here is derived from an EMBL/GenBank/DDBJ whole genome shotgun (WGS) entry which is preliminary data.</text>
</comment>
<proteinExistence type="predicted"/>
<name>A0A8J2WPT5_9CRUS</name>
<keyword evidence="3 6" id="KW-1133">Transmembrane helix</keyword>
<evidence type="ECO:0000259" key="7">
    <source>
        <dbReference type="Pfam" id="PF01490"/>
    </source>
</evidence>
<feature type="compositionally biased region" description="Low complexity" evidence="5">
    <location>
        <begin position="38"/>
        <end position="49"/>
    </location>
</feature>
<feature type="transmembrane region" description="Helical" evidence="6">
    <location>
        <begin position="413"/>
        <end position="432"/>
    </location>
</feature>
<feature type="transmembrane region" description="Helical" evidence="6">
    <location>
        <begin position="99"/>
        <end position="120"/>
    </location>
</feature>
<reference evidence="8" key="1">
    <citation type="submission" date="2021-11" db="EMBL/GenBank/DDBJ databases">
        <authorList>
            <person name="Schell T."/>
        </authorList>
    </citation>
    <scope>NUCLEOTIDE SEQUENCE</scope>
    <source>
        <strain evidence="8">M5</strain>
    </source>
</reference>
<evidence type="ECO:0000313" key="9">
    <source>
        <dbReference type="Proteomes" id="UP000789390"/>
    </source>
</evidence>
<accession>A0A8J2WPT5</accession>
<evidence type="ECO:0000256" key="3">
    <source>
        <dbReference type="ARBA" id="ARBA00022989"/>
    </source>
</evidence>
<feature type="transmembrane region" description="Helical" evidence="6">
    <location>
        <begin position="387"/>
        <end position="407"/>
    </location>
</feature>
<evidence type="ECO:0000256" key="6">
    <source>
        <dbReference type="SAM" id="Phobius"/>
    </source>
</evidence>